<evidence type="ECO:0000313" key="3">
    <source>
        <dbReference type="Proteomes" id="UP000011081"/>
    </source>
</evidence>
<dbReference type="HOGENOM" id="CLU_028556_0_0_1"/>
<sequence>MSAPFSWEKQYKRTWENLNEDEEKNVSLEKKLHHTYAPYKKGIIRHFHIIIDSSASIELNDFLPSFRYHVTTKLNHFIKKFYDENPISILSLLIYRNNRCENYIVLDRMSETENFFGVAGTGEFSLMNSLNVSLDFLSRDDHIKEILVVTGSLYTIDFEEMRAFRDIKVHFIALRAEVYFFKNIAQKTHGKYYVPVEVSDISLFLESFCMPNSINSSSALNLLKLGFPQALTGDLVCACCFRCSKKGYECPVCHTKVCNLPIKCPICKTQLVTSNILSQSLYYCYPLEDFEKSNGVCRVCGGDGSDQCKKCMSVYCEGCCYFIHNDLYFCIYCD</sequence>
<dbReference type="InterPro" id="IPR007198">
    <property type="entry name" value="Ssl1-like"/>
</dbReference>
<evidence type="ECO:0000313" key="2">
    <source>
        <dbReference type="EMBL" id="ELA47593.2"/>
    </source>
</evidence>
<dbReference type="EMBL" id="GL877415">
    <property type="protein sequence ID" value="ELA47593.2"/>
    <property type="molecule type" value="Genomic_DNA"/>
</dbReference>
<reference evidence="3" key="1">
    <citation type="submission" date="2011-03" db="EMBL/GenBank/DDBJ databases">
        <title>The genome sequence of Vavraia culicis strain floridensis.</title>
        <authorList>
            <consortium name="The Broad Institute Genome Sequencing Platform"/>
            <person name="Cuomo C."/>
            <person name="Becnel J."/>
            <person name="Sanscrainte N."/>
            <person name="Young S.K."/>
            <person name="Zeng Q."/>
            <person name="Gargeya S."/>
            <person name="Fitzgerald M."/>
            <person name="Haas B."/>
            <person name="Abouelleil A."/>
            <person name="Alvarado L."/>
            <person name="Arachchi H.M."/>
            <person name="Berlin A."/>
            <person name="Chapman S.B."/>
            <person name="Gearin G."/>
            <person name="Goldberg J."/>
            <person name="Griggs A."/>
            <person name="Gujja S."/>
            <person name="Hansen M."/>
            <person name="Heiman D."/>
            <person name="Howarth C."/>
            <person name="Larimer J."/>
            <person name="Lui A."/>
            <person name="MacDonald P.J.P."/>
            <person name="McCowen C."/>
            <person name="Montmayeur A."/>
            <person name="Murphy C."/>
            <person name="Neiman D."/>
            <person name="Pearson M."/>
            <person name="Priest M."/>
            <person name="Roberts A."/>
            <person name="Saif S."/>
            <person name="Shea T."/>
            <person name="Sisk P."/>
            <person name="Stolte C."/>
            <person name="Sykes S."/>
            <person name="Wortman J."/>
            <person name="Nusbaum C."/>
            <person name="Birren B."/>
        </authorList>
    </citation>
    <scope>NUCLEOTIDE SEQUENCE [LARGE SCALE GENOMIC DNA]</scope>
    <source>
        <strain evidence="3">floridensis</strain>
    </source>
</reference>
<dbReference type="Pfam" id="PF04056">
    <property type="entry name" value="Ssl1"/>
    <property type="match status" value="1"/>
</dbReference>
<keyword evidence="3" id="KW-1185">Reference proteome</keyword>
<dbReference type="OMA" id="ENTICAC"/>
<dbReference type="GO" id="GO:0006289">
    <property type="term" value="P:nucleotide-excision repair"/>
    <property type="evidence" value="ECO:0007669"/>
    <property type="project" value="TreeGrafter"/>
</dbReference>
<dbReference type="GO" id="GO:0006357">
    <property type="term" value="P:regulation of transcription by RNA polymerase II"/>
    <property type="evidence" value="ECO:0007669"/>
    <property type="project" value="TreeGrafter"/>
</dbReference>
<dbReference type="InParanoid" id="L2GWB3"/>
<proteinExistence type="predicted"/>
<protein>
    <submittedName>
        <fullName evidence="2">Transcription factor ssl1</fullName>
    </submittedName>
</protein>
<dbReference type="Gene3D" id="3.40.50.410">
    <property type="entry name" value="von Willebrand factor, type A domain"/>
    <property type="match status" value="1"/>
</dbReference>
<name>L2GWB3_VAVCU</name>
<dbReference type="Proteomes" id="UP000011081">
    <property type="component" value="Unassembled WGS sequence"/>
</dbReference>
<organism evidence="2 3">
    <name type="scientific">Vavraia culicis (isolate floridensis)</name>
    <name type="common">Microsporidian parasite</name>
    <dbReference type="NCBI Taxonomy" id="948595"/>
    <lineage>
        <taxon>Eukaryota</taxon>
        <taxon>Fungi</taxon>
        <taxon>Fungi incertae sedis</taxon>
        <taxon>Microsporidia</taxon>
        <taxon>Pleistophoridae</taxon>
        <taxon>Vavraia</taxon>
    </lineage>
</organism>
<evidence type="ECO:0000259" key="1">
    <source>
        <dbReference type="Pfam" id="PF04056"/>
    </source>
</evidence>
<dbReference type="GeneID" id="19878799"/>
<dbReference type="VEuPathDB" id="MicrosporidiaDB:VCUG_00916"/>
<dbReference type="RefSeq" id="XP_008073905.1">
    <property type="nucleotide sequence ID" value="XM_008075714.1"/>
</dbReference>
<dbReference type="PANTHER" id="PTHR12695:SF2">
    <property type="entry name" value="GENERAL TRANSCRIPTION FACTOR IIH SUBUNIT 2-RELATED"/>
    <property type="match status" value="1"/>
</dbReference>
<feature type="domain" description="Ssl1-like" evidence="1">
    <location>
        <begin position="50"/>
        <end position="228"/>
    </location>
</feature>
<dbReference type="PANTHER" id="PTHR12695">
    <property type="entry name" value="GENERAL TRANSCRIPTION FACTOR IIH SUBUNIT 2"/>
    <property type="match status" value="1"/>
</dbReference>
<dbReference type="AlphaFoldDB" id="L2GWB3"/>
<dbReference type="OrthoDB" id="284275at2759"/>
<dbReference type="GO" id="GO:0005675">
    <property type="term" value="C:transcription factor TFIIH holo complex"/>
    <property type="evidence" value="ECO:0007669"/>
    <property type="project" value="TreeGrafter"/>
</dbReference>
<dbReference type="STRING" id="948595.L2GWB3"/>
<accession>L2GWB3</accession>
<dbReference type="FunCoup" id="L2GWB3">
    <property type="interactions" value="131"/>
</dbReference>
<dbReference type="InterPro" id="IPR036465">
    <property type="entry name" value="vWFA_dom_sf"/>
</dbReference>
<gene>
    <name evidence="2" type="ORF">VCUG_00916</name>
</gene>